<feature type="domain" description="MULE transposase" evidence="2">
    <location>
        <begin position="30"/>
        <end position="121"/>
    </location>
</feature>
<evidence type="ECO:0000259" key="2">
    <source>
        <dbReference type="Pfam" id="PF10551"/>
    </source>
</evidence>
<reference evidence="3 4" key="1">
    <citation type="journal article" date="2014" name="Genome Biol. Evol.">
        <title>The genome of the myxosporean Thelohanellus kitauei shows adaptations to nutrient acquisition within its fish host.</title>
        <authorList>
            <person name="Yang Y."/>
            <person name="Xiong J."/>
            <person name="Zhou Z."/>
            <person name="Huo F."/>
            <person name="Miao W."/>
            <person name="Ran C."/>
            <person name="Liu Y."/>
            <person name="Zhang J."/>
            <person name="Feng J."/>
            <person name="Wang M."/>
            <person name="Wang M."/>
            <person name="Wang L."/>
            <person name="Yao B."/>
        </authorList>
    </citation>
    <scope>NUCLEOTIDE SEQUENCE [LARGE SCALE GENOMIC DNA]</scope>
    <source>
        <strain evidence="3">Wuqing</strain>
    </source>
</reference>
<evidence type="ECO:0000256" key="1">
    <source>
        <dbReference type="SAM" id="SignalP"/>
    </source>
</evidence>
<proteinExistence type="predicted"/>
<feature type="signal peptide" evidence="1">
    <location>
        <begin position="1"/>
        <end position="29"/>
    </location>
</feature>
<dbReference type="OrthoDB" id="90756at2759"/>
<evidence type="ECO:0000313" key="4">
    <source>
        <dbReference type="Proteomes" id="UP000031668"/>
    </source>
</evidence>
<accession>A0A0C2JCS5</accession>
<organism evidence="3 4">
    <name type="scientific">Thelohanellus kitauei</name>
    <name type="common">Myxosporean</name>
    <dbReference type="NCBI Taxonomy" id="669202"/>
    <lineage>
        <taxon>Eukaryota</taxon>
        <taxon>Metazoa</taxon>
        <taxon>Cnidaria</taxon>
        <taxon>Myxozoa</taxon>
        <taxon>Myxosporea</taxon>
        <taxon>Bivalvulida</taxon>
        <taxon>Platysporina</taxon>
        <taxon>Myxobolidae</taxon>
        <taxon>Thelohanellus</taxon>
    </lineage>
</organism>
<feature type="chain" id="PRO_5002150974" description="MULE transposase domain-containing protein" evidence="1">
    <location>
        <begin position="30"/>
        <end position="122"/>
    </location>
</feature>
<dbReference type="Pfam" id="PF10551">
    <property type="entry name" value="MULE"/>
    <property type="match status" value="1"/>
</dbReference>
<dbReference type="AlphaFoldDB" id="A0A0C2JCS5"/>
<dbReference type="InterPro" id="IPR018289">
    <property type="entry name" value="MULE_transposase_dom"/>
</dbReference>
<sequence>MRDGTSYFRLIMWAHPQLLLILSRQSITAFLDGTFKCVPHLFKQCLILMVFDDETDLYVPVIYCLVQNKNEWTFWHFFHFIIVATNMKFNPACIVADFERGLMNSIRDQFPNTNIRGCFFSF</sequence>
<protein>
    <recommendedName>
        <fullName evidence="2">MULE transposase domain-containing protein</fullName>
    </recommendedName>
</protein>
<keyword evidence="4" id="KW-1185">Reference proteome</keyword>
<comment type="caution">
    <text evidence="3">The sequence shown here is derived from an EMBL/GenBank/DDBJ whole genome shotgun (WGS) entry which is preliminary data.</text>
</comment>
<name>A0A0C2JCS5_THEKT</name>
<dbReference type="Proteomes" id="UP000031668">
    <property type="component" value="Unassembled WGS sequence"/>
</dbReference>
<gene>
    <name evidence="3" type="ORF">RF11_13656</name>
</gene>
<evidence type="ECO:0000313" key="3">
    <source>
        <dbReference type="EMBL" id="KII66998.1"/>
    </source>
</evidence>
<dbReference type="OMA" id="CIVADFE"/>
<keyword evidence="1" id="KW-0732">Signal</keyword>
<dbReference type="EMBL" id="JWZT01003349">
    <property type="protein sequence ID" value="KII66998.1"/>
    <property type="molecule type" value="Genomic_DNA"/>
</dbReference>